<gene>
    <name evidence="1" type="ORF">PspYZU05_211</name>
</gene>
<keyword evidence="2" id="KW-1185">Reference proteome</keyword>
<organism evidence="1 2">
    <name type="scientific">Pseudomonas phage PspYZU05</name>
    <dbReference type="NCBI Taxonomy" id="1983556"/>
    <lineage>
        <taxon>Viruses</taxon>
        <taxon>Duplodnaviria</taxon>
        <taxon>Heunggongvirae</taxon>
        <taxon>Uroviricota</taxon>
        <taxon>Caudoviricetes</taxon>
        <taxon>Pantevenvirales</taxon>
        <taxon>Straboviridae</taxon>
        <taxon>Jiangsuvirus</taxon>
        <taxon>Jiangsuvirus pspyzu05</taxon>
    </lineage>
</organism>
<proteinExistence type="predicted"/>
<dbReference type="Proteomes" id="UP000247773">
    <property type="component" value="Genome"/>
</dbReference>
<name>A0A2U7N8F4_9CAUD</name>
<dbReference type="EMBL" id="KY971610">
    <property type="protein sequence ID" value="ASD52163.1"/>
    <property type="molecule type" value="Genomic_DNA"/>
</dbReference>
<dbReference type="InterPro" id="IPR036412">
    <property type="entry name" value="HAD-like_sf"/>
</dbReference>
<dbReference type="Gene3D" id="3.40.50.1000">
    <property type="entry name" value="HAD superfamily/HAD-like"/>
    <property type="match status" value="1"/>
</dbReference>
<evidence type="ECO:0000313" key="1">
    <source>
        <dbReference type="EMBL" id="ASD52163.1"/>
    </source>
</evidence>
<protein>
    <submittedName>
        <fullName evidence="1">Uncharacterized protein</fullName>
    </submittedName>
</protein>
<dbReference type="SUPFAM" id="SSF56784">
    <property type="entry name" value="HAD-like"/>
    <property type="match status" value="1"/>
</dbReference>
<sequence length="207" mass="23729">MTDSKSNKSKPVIATDIDGVVIQWQSALSYFALKYNLPVERIIKMMINEEFVSASEIFDCSEEEGVKLIELYNSSDFIRYLAAYRDALEVINRLSKDYDFVGITALGTNITTKLNRQFNLNALFPGAFKAVLLCDYADSKTDLYIIAKQQYNVIAYVDDLSKHVDAADLVFDNIPLFYMPRGPRKETPTVKHVQVNNWFDIEKWLVK</sequence>
<accession>A0A2U7N8F4</accession>
<evidence type="ECO:0000313" key="2">
    <source>
        <dbReference type="Proteomes" id="UP000247773"/>
    </source>
</evidence>
<dbReference type="InterPro" id="IPR023214">
    <property type="entry name" value="HAD_sf"/>
</dbReference>
<reference evidence="1 2" key="1">
    <citation type="submission" date="2017-04" db="EMBL/GenBank/DDBJ databases">
        <title>Isolation of lytic bacteriophages infecting Pseudomonas strains for biocontrol of fish and shrimp spoilage during chilled storage.</title>
        <authorList>
            <person name="Yang Z."/>
            <person name="Tao X."/>
            <person name="Gao L."/>
            <person name="Rao S."/>
        </authorList>
    </citation>
    <scope>NUCLEOTIDE SEQUENCE [LARGE SCALE GENOMIC DNA]</scope>
</reference>